<dbReference type="GO" id="GO:0008061">
    <property type="term" value="F:chitin binding"/>
    <property type="evidence" value="ECO:0007669"/>
    <property type="project" value="InterPro"/>
</dbReference>
<dbReference type="InterPro" id="IPR050314">
    <property type="entry name" value="Glycosyl_Hydrlase_18"/>
</dbReference>
<proteinExistence type="predicted"/>
<evidence type="ECO:0000313" key="5">
    <source>
        <dbReference type="Ensembl" id="ENSCGRP00001000363.1"/>
    </source>
</evidence>
<name>A0A8C2L9B5_CRIGR</name>
<dbReference type="PANTHER" id="PTHR11177:SF140">
    <property type="entry name" value="CHITINASE-LIKE PROTEIN 3-RELATED"/>
    <property type="match status" value="1"/>
</dbReference>
<dbReference type="Gene3D" id="3.20.20.80">
    <property type="entry name" value="Glycosidases"/>
    <property type="match status" value="1"/>
</dbReference>
<evidence type="ECO:0000313" key="6">
    <source>
        <dbReference type="Proteomes" id="UP000694386"/>
    </source>
</evidence>
<feature type="domain" description="GH18" evidence="4">
    <location>
        <begin position="22"/>
        <end position="390"/>
    </location>
</feature>
<dbReference type="Ensembl" id="ENSCGRT00001000387.1">
    <property type="protein sequence ID" value="ENSCGRP00001000363.1"/>
    <property type="gene ID" value="ENSCGRG00001000291.1"/>
</dbReference>
<evidence type="ECO:0000259" key="4">
    <source>
        <dbReference type="PROSITE" id="PS51910"/>
    </source>
</evidence>
<accession>A0A8C2L9B5</accession>
<feature type="signal peptide" evidence="3">
    <location>
        <begin position="1"/>
        <end position="21"/>
    </location>
</feature>
<reference evidence="5" key="1">
    <citation type="submission" date="2025-08" db="UniProtKB">
        <authorList>
            <consortium name="Ensembl"/>
        </authorList>
    </citation>
    <scope>IDENTIFICATION</scope>
</reference>
<dbReference type="GO" id="GO:0006032">
    <property type="term" value="P:chitin catabolic process"/>
    <property type="evidence" value="ECO:0007669"/>
    <property type="project" value="TreeGrafter"/>
</dbReference>
<dbReference type="GO" id="GO:0005975">
    <property type="term" value="P:carbohydrate metabolic process"/>
    <property type="evidence" value="ECO:0007669"/>
    <property type="project" value="InterPro"/>
</dbReference>
<dbReference type="PANTHER" id="PTHR11177">
    <property type="entry name" value="CHITINASE"/>
    <property type="match status" value="1"/>
</dbReference>
<protein>
    <submittedName>
        <fullName evidence="5">Chitinase-like protein 4</fullName>
    </submittedName>
</protein>
<dbReference type="Gene3D" id="3.10.50.10">
    <property type="match status" value="1"/>
</dbReference>
<keyword evidence="2" id="KW-1015">Disulfide bond</keyword>
<dbReference type="Proteomes" id="UP000694386">
    <property type="component" value="Unplaced"/>
</dbReference>
<dbReference type="PROSITE" id="PS51910">
    <property type="entry name" value="GH18_2"/>
    <property type="match status" value="1"/>
</dbReference>
<gene>
    <name evidence="5" type="primary">LOC113839123</name>
</gene>
<dbReference type="FunFam" id="3.20.20.80:FF:000007">
    <property type="entry name" value="Acidic mammalian chitinase"/>
    <property type="match status" value="1"/>
</dbReference>
<evidence type="ECO:0000256" key="2">
    <source>
        <dbReference type="ARBA" id="ARBA00023157"/>
    </source>
</evidence>
<dbReference type="InterPro" id="IPR011583">
    <property type="entry name" value="Chitinase_II/V-like_cat"/>
</dbReference>
<evidence type="ECO:0000256" key="1">
    <source>
        <dbReference type="ARBA" id="ARBA00022729"/>
    </source>
</evidence>
<dbReference type="InterPro" id="IPR001223">
    <property type="entry name" value="Glyco_hydro18_cat"/>
</dbReference>
<dbReference type="InterPro" id="IPR017853">
    <property type="entry name" value="GH"/>
</dbReference>
<keyword evidence="1 3" id="KW-0732">Signal</keyword>
<dbReference type="AlphaFoldDB" id="A0A8C2L9B5"/>
<evidence type="ECO:0000256" key="3">
    <source>
        <dbReference type="SAM" id="SignalP"/>
    </source>
</evidence>
<reference evidence="5" key="2">
    <citation type="submission" date="2025-09" db="UniProtKB">
        <authorList>
            <consortium name="Ensembl"/>
        </authorList>
    </citation>
    <scope>IDENTIFICATION</scope>
</reference>
<dbReference type="SUPFAM" id="SSF54556">
    <property type="entry name" value="Chitinase insertion domain"/>
    <property type="match status" value="1"/>
</dbReference>
<dbReference type="CDD" id="cd02872">
    <property type="entry name" value="GH18_chitolectin_chitotriosidase"/>
    <property type="match status" value="1"/>
</dbReference>
<dbReference type="SMART" id="SM00636">
    <property type="entry name" value="Glyco_18"/>
    <property type="match status" value="1"/>
</dbReference>
<feature type="chain" id="PRO_5034026218" evidence="3">
    <location>
        <begin position="22"/>
        <end position="446"/>
    </location>
</feature>
<dbReference type="GO" id="GO:0005576">
    <property type="term" value="C:extracellular region"/>
    <property type="evidence" value="ECO:0007669"/>
    <property type="project" value="TreeGrafter"/>
</dbReference>
<sequence>MCLLSLSLGLAILLSAQLGSAYQLMCYYTRWAKDRPDVGSFKPGDIDPYLCTHIIYAFAEIQNNEIIPKSPEDLKEYEAINNLKTRNMELKTLLSVGGSDFGSMTFSAMVSTAYNRQTFIKSVIKFLRHNSFDGLNLDWQYPASRGSPPKDKHLFSLLVKEIREAFENESLEQHKTRLLITATVAGIIKIIEDGYKIPDLSQSLDYFQVMTYDLHSYQDGYTGENSPLYKHPEDHGIYAYLNMDYIMTYWKNHGADPKKLIVGFPAYGQTFTLSDPSNNGIYAPTIGAAPPGKYTNKAGLWAYYEICYFLNYGATEEGNAAQEVPYAFKDREWVGYDKPNSFQMKAQWLKDNNFGGAMVWPLDMDDFTGSFCNQGKFPLTTTLKKELNVQSQSSLDSFFSRSQRDFPIFSVGNFLDERQFLTFANLFIPIIYITHLYETRTTFCVE</sequence>
<dbReference type="FunFam" id="3.10.50.10:FF:000001">
    <property type="entry name" value="Chitinase 3-like 1"/>
    <property type="match status" value="1"/>
</dbReference>
<dbReference type="InterPro" id="IPR029070">
    <property type="entry name" value="Chitinase_insertion_sf"/>
</dbReference>
<dbReference type="SUPFAM" id="SSF51445">
    <property type="entry name" value="(Trans)glycosidases"/>
    <property type="match status" value="1"/>
</dbReference>
<dbReference type="Pfam" id="PF00704">
    <property type="entry name" value="Glyco_hydro_18"/>
    <property type="match status" value="1"/>
</dbReference>
<organism evidence="5 6">
    <name type="scientific">Cricetulus griseus</name>
    <name type="common">Chinese hamster</name>
    <name type="synonym">Cricetulus barabensis griseus</name>
    <dbReference type="NCBI Taxonomy" id="10029"/>
    <lineage>
        <taxon>Eukaryota</taxon>
        <taxon>Metazoa</taxon>
        <taxon>Chordata</taxon>
        <taxon>Craniata</taxon>
        <taxon>Vertebrata</taxon>
        <taxon>Euteleostomi</taxon>
        <taxon>Mammalia</taxon>
        <taxon>Eutheria</taxon>
        <taxon>Euarchontoglires</taxon>
        <taxon>Glires</taxon>
        <taxon>Rodentia</taxon>
        <taxon>Myomorpha</taxon>
        <taxon>Muroidea</taxon>
        <taxon>Cricetidae</taxon>
        <taxon>Cricetinae</taxon>
        <taxon>Cricetulus</taxon>
    </lineage>
</organism>